<protein>
    <submittedName>
        <fullName evidence="3">FkbM family methyltransferase</fullName>
    </submittedName>
</protein>
<dbReference type="Gene3D" id="3.40.50.150">
    <property type="entry name" value="Vaccinia Virus protein VP39"/>
    <property type="match status" value="1"/>
</dbReference>
<proteinExistence type="predicted"/>
<dbReference type="GO" id="GO:0006888">
    <property type="term" value="P:endoplasmic reticulum to Golgi vesicle-mediated transport"/>
    <property type="evidence" value="ECO:0007669"/>
    <property type="project" value="TreeGrafter"/>
</dbReference>
<comment type="caution">
    <text evidence="3">The sequence shown here is derived from an EMBL/GenBank/DDBJ whole genome shotgun (WGS) entry which is preliminary data.</text>
</comment>
<keyword evidence="3" id="KW-0489">Methyltransferase</keyword>
<feature type="domain" description="Methyltransferase FkbM" evidence="2">
    <location>
        <begin position="28"/>
        <end position="190"/>
    </location>
</feature>
<dbReference type="InterPro" id="IPR029063">
    <property type="entry name" value="SAM-dependent_MTases_sf"/>
</dbReference>
<keyword evidence="1" id="KW-0175">Coiled coil</keyword>
<dbReference type="InterPro" id="IPR053202">
    <property type="entry name" value="EGF_Rcpt_Signaling_Reg"/>
</dbReference>
<accession>A0A5S4ZUC7</accession>
<dbReference type="InterPro" id="IPR006342">
    <property type="entry name" value="FkbM_mtfrase"/>
</dbReference>
<sequence length="495" mass="57036">MFVSYAQNFEDVMLWRALKHVEKGFYIDIGAQDPVVDSVSLAFYEHGWRGVHIEPSSYYADKLRLARPDETVIQAAVGSKSGVISFYEIDETGLSTGDAQIAEKHRMAGFSVKETAVSCLPLAEFLERYRDYQIHWLKIDVEGMESEVIRGWSPSEVRPWIIVVESTLPLTQIETHGEWEPILLELGYEFVYFDGLNRFYVSGAHQELKKYFRYPPNVFDSVVLSGTSSNVFCALLNNKLEQREQEFNARMELSKKENQHLTAALAEQVRKNNELHDCVERLNHEREEIEENMKSTNKRLHELESNQVRQEAAYSELQARAEWLNNEWNSAKAKIDALNGEIHQWWMVADGVNRELQSVYASMSWRLTKPLRLVNKLLKSIPGYIKATLLYAKYLPRRLARWFLELGLAHVRRHPRRKAYIKGLLARWPRLQAQIYAIAEARNNQTTIKTSSPSTIVPTGSLDLSGCPASVRTTYLQLWVARGQVVQNREKEGCP</sequence>
<dbReference type="GO" id="GO:0016197">
    <property type="term" value="P:endosomal transport"/>
    <property type="evidence" value="ECO:0007669"/>
    <property type="project" value="TreeGrafter"/>
</dbReference>
<feature type="coiled-coil region" evidence="1">
    <location>
        <begin position="237"/>
        <end position="320"/>
    </location>
</feature>
<evidence type="ECO:0000313" key="4">
    <source>
        <dbReference type="Proteomes" id="UP000323166"/>
    </source>
</evidence>
<dbReference type="SUPFAM" id="SSF53335">
    <property type="entry name" value="S-adenosyl-L-methionine-dependent methyltransferases"/>
    <property type="match status" value="1"/>
</dbReference>
<dbReference type="EMBL" id="VNHM01000004">
    <property type="protein sequence ID" value="TYO96590.1"/>
    <property type="molecule type" value="Genomic_DNA"/>
</dbReference>
<keyword evidence="4" id="KW-1185">Reference proteome</keyword>
<evidence type="ECO:0000313" key="3">
    <source>
        <dbReference type="EMBL" id="TYO96590.1"/>
    </source>
</evidence>
<keyword evidence="3" id="KW-0808">Transferase</keyword>
<dbReference type="NCBIfam" id="TIGR01444">
    <property type="entry name" value="fkbM_fam"/>
    <property type="match status" value="1"/>
</dbReference>
<dbReference type="PANTHER" id="PTHR34009">
    <property type="entry name" value="PROTEIN STAR"/>
    <property type="match status" value="1"/>
</dbReference>
<reference evidence="3 4" key="1">
    <citation type="submission" date="2019-07" db="EMBL/GenBank/DDBJ databases">
        <title>Genomic Encyclopedia of Type Strains, Phase I: the one thousand microbial genomes (KMG-I) project.</title>
        <authorList>
            <person name="Kyrpides N."/>
        </authorList>
    </citation>
    <scope>NUCLEOTIDE SEQUENCE [LARGE SCALE GENOMIC DNA]</scope>
    <source>
        <strain evidence="3 4">DSM 6562</strain>
    </source>
</reference>
<evidence type="ECO:0000259" key="2">
    <source>
        <dbReference type="Pfam" id="PF05050"/>
    </source>
</evidence>
<dbReference type="Proteomes" id="UP000323166">
    <property type="component" value="Unassembled WGS sequence"/>
</dbReference>
<dbReference type="RefSeq" id="WP_166511092.1">
    <property type="nucleotide sequence ID" value="NZ_VNHM01000004.1"/>
</dbReference>
<gene>
    <name evidence="3" type="ORF">LX24_01059</name>
</gene>
<dbReference type="GO" id="GO:0005737">
    <property type="term" value="C:cytoplasm"/>
    <property type="evidence" value="ECO:0007669"/>
    <property type="project" value="GOC"/>
</dbReference>
<dbReference type="PANTHER" id="PTHR34009:SF2">
    <property type="entry name" value="PROTEIN STAR"/>
    <property type="match status" value="1"/>
</dbReference>
<dbReference type="GO" id="GO:0032259">
    <property type="term" value="P:methylation"/>
    <property type="evidence" value="ECO:0007669"/>
    <property type="project" value="UniProtKB-KW"/>
</dbReference>
<dbReference type="GO" id="GO:0008168">
    <property type="term" value="F:methyltransferase activity"/>
    <property type="evidence" value="ECO:0007669"/>
    <property type="project" value="UniProtKB-KW"/>
</dbReference>
<dbReference type="GO" id="GO:0005886">
    <property type="term" value="C:plasma membrane"/>
    <property type="evidence" value="ECO:0007669"/>
    <property type="project" value="TreeGrafter"/>
</dbReference>
<name>A0A5S4ZUC7_9FIRM</name>
<evidence type="ECO:0000256" key="1">
    <source>
        <dbReference type="SAM" id="Coils"/>
    </source>
</evidence>
<dbReference type="Pfam" id="PF05050">
    <property type="entry name" value="Methyltransf_21"/>
    <property type="match status" value="1"/>
</dbReference>
<organism evidence="3 4">
    <name type="scientific">Desulfallas thermosapovorans DSM 6562</name>
    <dbReference type="NCBI Taxonomy" id="1121431"/>
    <lineage>
        <taxon>Bacteria</taxon>
        <taxon>Bacillati</taxon>
        <taxon>Bacillota</taxon>
        <taxon>Clostridia</taxon>
        <taxon>Eubacteriales</taxon>
        <taxon>Desulfallaceae</taxon>
        <taxon>Desulfallas</taxon>
    </lineage>
</organism>
<dbReference type="AlphaFoldDB" id="A0A5S4ZUC7"/>